<dbReference type="Proteomes" id="UP000499080">
    <property type="component" value="Unassembled WGS sequence"/>
</dbReference>
<feature type="compositionally biased region" description="Polar residues" evidence="1">
    <location>
        <begin position="231"/>
        <end position="241"/>
    </location>
</feature>
<evidence type="ECO:0000259" key="2">
    <source>
        <dbReference type="Pfam" id="PF10545"/>
    </source>
</evidence>
<organism evidence="3 4">
    <name type="scientific">Araneus ventricosus</name>
    <name type="common">Orbweaver spider</name>
    <name type="synonym">Epeira ventricosa</name>
    <dbReference type="NCBI Taxonomy" id="182803"/>
    <lineage>
        <taxon>Eukaryota</taxon>
        <taxon>Metazoa</taxon>
        <taxon>Ecdysozoa</taxon>
        <taxon>Arthropoda</taxon>
        <taxon>Chelicerata</taxon>
        <taxon>Arachnida</taxon>
        <taxon>Araneae</taxon>
        <taxon>Araneomorphae</taxon>
        <taxon>Entelegynae</taxon>
        <taxon>Araneoidea</taxon>
        <taxon>Araneidae</taxon>
        <taxon>Araneus</taxon>
    </lineage>
</organism>
<dbReference type="Pfam" id="PF10545">
    <property type="entry name" value="MADF_DNA_bdg"/>
    <property type="match status" value="1"/>
</dbReference>
<feature type="domain" description="MADF" evidence="2">
    <location>
        <begin position="2"/>
        <end position="43"/>
    </location>
</feature>
<reference evidence="3 4" key="1">
    <citation type="journal article" date="2019" name="Sci. Rep.">
        <title>Orb-weaving spider Araneus ventricosus genome elucidates the spidroin gene catalogue.</title>
        <authorList>
            <person name="Kono N."/>
            <person name="Nakamura H."/>
            <person name="Ohtoshi R."/>
            <person name="Moran D.A.P."/>
            <person name="Shinohara A."/>
            <person name="Yoshida Y."/>
            <person name="Fujiwara M."/>
            <person name="Mori M."/>
            <person name="Tomita M."/>
            <person name="Arakawa K."/>
        </authorList>
    </citation>
    <scope>NUCLEOTIDE SEQUENCE [LARGE SCALE GENOMIC DNA]</scope>
</reference>
<dbReference type="InterPro" id="IPR006578">
    <property type="entry name" value="MADF-dom"/>
</dbReference>
<name>A0A4Y2X225_ARAVE</name>
<keyword evidence="4" id="KW-1185">Reference proteome</keyword>
<dbReference type="AlphaFoldDB" id="A0A4Y2X225"/>
<accession>A0A4Y2X225</accession>
<dbReference type="OrthoDB" id="8038273at2759"/>
<gene>
    <name evidence="3" type="ORF">AVEN_4992_1</name>
</gene>
<sequence>MRRWTNVRDSFAKFCRKERETKKSGSGASKLKKYIYLDQMRFLTKLYETRSVEENCEHQIENSDASRIDIETLSDASGEDNLTFSETTPAASRVSGSVSKKRKKLDEFELRMLNVLEGEKPNRHFSFFKGIIPALEEFNEQEVLKFQMGVLQLISNIKDQRQREAHTQLNAQFLPFSSQLGSSAMPSSSTMYHTFPHQIHAPPINPANQYYQHFGQQSVPSVVLNPPSESPSPVQLTNSFN</sequence>
<comment type="caution">
    <text evidence="3">The sequence shown here is derived from an EMBL/GenBank/DDBJ whole genome shotgun (WGS) entry which is preliminary data.</text>
</comment>
<dbReference type="EMBL" id="BGPR01070263">
    <property type="protein sequence ID" value="GBO43735.1"/>
    <property type="molecule type" value="Genomic_DNA"/>
</dbReference>
<proteinExistence type="predicted"/>
<evidence type="ECO:0000313" key="3">
    <source>
        <dbReference type="EMBL" id="GBO43735.1"/>
    </source>
</evidence>
<protein>
    <recommendedName>
        <fullName evidence="2">MADF domain-containing protein</fullName>
    </recommendedName>
</protein>
<feature type="region of interest" description="Disordered" evidence="1">
    <location>
        <begin position="221"/>
        <end position="241"/>
    </location>
</feature>
<evidence type="ECO:0000256" key="1">
    <source>
        <dbReference type="SAM" id="MobiDB-lite"/>
    </source>
</evidence>
<evidence type="ECO:0000313" key="4">
    <source>
        <dbReference type="Proteomes" id="UP000499080"/>
    </source>
</evidence>